<evidence type="ECO:0000313" key="2">
    <source>
        <dbReference type="Proteomes" id="UP000176420"/>
    </source>
</evidence>
<reference evidence="1 2" key="1">
    <citation type="journal article" date="2016" name="Nat. Commun.">
        <title>Thousands of microbial genomes shed light on interconnected biogeochemical processes in an aquifer system.</title>
        <authorList>
            <person name="Anantharaman K."/>
            <person name="Brown C.T."/>
            <person name="Hug L.A."/>
            <person name="Sharon I."/>
            <person name="Castelle C.J."/>
            <person name="Probst A.J."/>
            <person name="Thomas B.C."/>
            <person name="Singh A."/>
            <person name="Wilkins M.J."/>
            <person name="Karaoz U."/>
            <person name="Brodie E.L."/>
            <person name="Williams K.H."/>
            <person name="Hubbard S.S."/>
            <person name="Banfield J.F."/>
        </authorList>
    </citation>
    <scope>NUCLEOTIDE SEQUENCE [LARGE SCALE GENOMIC DNA]</scope>
</reference>
<dbReference type="AlphaFoldDB" id="A0A1G2BGJ9"/>
<sequence>MKELRKGLLNIYKDEPQKDWSELSLQEIPTIDRNIYRFILIGSEDTNNEEDPESIKLQEAIKDVYKALYLSDPQLTNILLRSIDEGRITKKEALNLFVVLSCGSLHKIRELTALREGLTVLFVDEVVFQNIQQSSSLPKELSTYLQNIVNKIIEKK</sequence>
<name>A0A1G2BGJ9_9BACT</name>
<dbReference type="EMBL" id="MHKI01000003">
    <property type="protein sequence ID" value="OGY88272.1"/>
    <property type="molecule type" value="Genomic_DNA"/>
</dbReference>
<dbReference type="Proteomes" id="UP000176420">
    <property type="component" value="Unassembled WGS sequence"/>
</dbReference>
<protein>
    <submittedName>
        <fullName evidence="1">Uncharacterized protein</fullName>
    </submittedName>
</protein>
<gene>
    <name evidence="1" type="ORF">A2319_03735</name>
</gene>
<organism evidence="1 2">
    <name type="scientific">Candidatus Kerfeldbacteria bacterium RIFOXYB2_FULL_38_14</name>
    <dbReference type="NCBI Taxonomy" id="1798547"/>
    <lineage>
        <taxon>Bacteria</taxon>
        <taxon>Candidatus Kerfeldiibacteriota</taxon>
    </lineage>
</organism>
<evidence type="ECO:0000313" key="1">
    <source>
        <dbReference type="EMBL" id="OGY88272.1"/>
    </source>
</evidence>
<proteinExistence type="predicted"/>
<comment type="caution">
    <text evidence="1">The sequence shown here is derived from an EMBL/GenBank/DDBJ whole genome shotgun (WGS) entry which is preliminary data.</text>
</comment>
<accession>A0A1G2BGJ9</accession>